<dbReference type="GO" id="GO:0003924">
    <property type="term" value="F:GTPase activity"/>
    <property type="evidence" value="ECO:0007669"/>
    <property type="project" value="TreeGrafter"/>
</dbReference>
<evidence type="ECO:0000256" key="3">
    <source>
        <dbReference type="ARBA" id="ARBA00022801"/>
    </source>
</evidence>
<keyword evidence="6" id="KW-0067">ATP-binding</keyword>
<dbReference type="InterPro" id="IPR027417">
    <property type="entry name" value="P-loop_NTPase"/>
</dbReference>
<proteinExistence type="inferred from homology"/>
<comment type="subunit">
    <text evidence="5">Binds to RNA polymerase II (RNAPII).</text>
</comment>
<evidence type="ECO:0000256" key="5">
    <source>
        <dbReference type="RuleBase" id="RU365059"/>
    </source>
</evidence>
<protein>
    <recommendedName>
        <fullName evidence="5">GPN-loop GTPase 2</fullName>
    </recommendedName>
</protein>
<dbReference type="Proteomes" id="UP000018208">
    <property type="component" value="Unassembled WGS sequence"/>
</dbReference>
<comment type="function">
    <text evidence="5">Small GTPase required for proper localization of RNA polymerase II and III (RNAPII and RNAPIII). May act at an RNAP assembly step prior to nuclear import.</text>
</comment>
<dbReference type="GO" id="GO:0005737">
    <property type="term" value="C:cytoplasm"/>
    <property type="evidence" value="ECO:0007669"/>
    <property type="project" value="TreeGrafter"/>
</dbReference>
<evidence type="ECO:0000313" key="8">
    <source>
        <dbReference type="Proteomes" id="UP000018208"/>
    </source>
</evidence>
<dbReference type="EMBL" id="KI546170">
    <property type="protein sequence ID" value="EST41370.1"/>
    <property type="molecule type" value="Genomic_DNA"/>
</dbReference>
<evidence type="ECO:0000256" key="2">
    <source>
        <dbReference type="ARBA" id="ARBA00022741"/>
    </source>
</evidence>
<accession>V6LAA6</accession>
<dbReference type="InterPro" id="IPR004130">
    <property type="entry name" value="Gpn"/>
</dbReference>
<dbReference type="AlphaFoldDB" id="V6LAA6"/>
<dbReference type="GO" id="GO:0005524">
    <property type="term" value="F:ATP binding"/>
    <property type="evidence" value="ECO:0007669"/>
    <property type="project" value="UniProtKB-KW"/>
</dbReference>
<keyword evidence="3 5" id="KW-0378">Hydrolase</keyword>
<organism evidence="6">
    <name type="scientific">Spironucleus salmonicida</name>
    <dbReference type="NCBI Taxonomy" id="348837"/>
    <lineage>
        <taxon>Eukaryota</taxon>
        <taxon>Metamonada</taxon>
        <taxon>Diplomonadida</taxon>
        <taxon>Hexamitidae</taxon>
        <taxon>Hexamitinae</taxon>
        <taxon>Spironucleus</taxon>
    </lineage>
</organism>
<evidence type="ECO:0000256" key="4">
    <source>
        <dbReference type="ARBA" id="ARBA00023134"/>
    </source>
</evidence>
<comment type="similarity">
    <text evidence="1 5">Belongs to the GPN-loop GTPase family.</text>
</comment>
<dbReference type="GO" id="GO:0005525">
    <property type="term" value="F:GTP binding"/>
    <property type="evidence" value="ECO:0007669"/>
    <property type="project" value="UniProtKB-KW"/>
</dbReference>
<dbReference type="SUPFAM" id="SSF52540">
    <property type="entry name" value="P-loop containing nucleoside triphosphate hydrolases"/>
    <property type="match status" value="1"/>
</dbReference>
<gene>
    <name evidence="6" type="ORF">SS50377_19085</name>
    <name evidence="7" type="ORF">SS50377_26516</name>
</gene>
<dbReference type="PANTHER" id="PTHR21231:SF3">
    <property type="entry name" value="GPN-LOOP GTPASE 2"/>
    <property type="match status" value="1"/>
</dbReference>
<name>V6LAA6_9EUKA</name>
<keyword evidence="4 5" id="KW-0342">GTP-binding</keyword>
<dbReference type="Gene3D" id="3.40.50.300">
    <property type="entry name" value="P-loop containing nucleotide triphosphate hydrolases"/>
    <property type="match status" value="1"/>
</dbReference>
<keyword evidence="8" id="KW-1185">Reference proteome</keyword>
<keyword evidence="2 5" id="KW-0547">Nucleotide-binding</keyword>
<reference evidence="7" key="2">
    <citation type="submission" date="2020-12" db="EMBL/GenBank/DDBJ databases">
        <title>New Spironucleus salmonicida genome in near-complete chromosomes.</title>
        <authorList>
            <person name="Xu F."/>
            <person name="Kurt Z."/>
            <person name="Jimenez-Gonzalez A."/>
            <person name="Astvaldsson A."/>
            <person name="Andersson J.O."/>
            <person name="Svard S.G."/>
        </authorList>
    </citation>
    <scope>NUCLEOTIDE SEQUENCE</scope>
    <source>
        <strain evidence="7">ATCC 50377</strain>
    </source>
</reference>
<dbReference type="OrthoDB" id="5839at2759"/>
<sequence length="255" mass="29006">MNIYGIALLGTPGAGKTTFTTEIGNLFNYMKRKFKVVSLDPASLQEADFDIKSLINVSEVQQFHKIGPNAAVNFCLEFLEANVEILQNFILENEDCYFIFDIPGQVEAYVAHDSLKMIFQKIGVNLGIVFVVDGTQCLSYSKFISLGLQMAAVVSSFPYPFVPILNKVDLLSPEDQHRIENFFEYENDNQIQRFAVRTMMDFSLMCSAYEIKDVAKVIQEIDSRIGFIRGTLREYQEIEKAEFDEIEAFLNGAYE</sequence>
<dbReference type="PANTHER" id="PTHR21231">
    <property type="entry name" value="XPA-BINDING PROTEIN 1-RELATED"/>
    <property type="match status" value="1"/>
</dbReference>
<evidence type="ECO:0000313" key="6">
    <source>
        <dbReference type="EMBL" id="EST41370.1"/>
    </source>
</evidence>
<dbReference type="VEuPathDB" id="GiardiaDB:SS50377_26516"/>
<evidence type="ECO:0000256" key="1">
    <source>
        <dbReference type="ARBA" id="ARBA00005290"/>
    </source>
</evidence>
<dbReference type="Pfam" id="PF03029">
    <property type="entry name" value="ATP_bind_1"/>
    <property type="match status" value="1"/>
</dbReference>
<evidence type="ECO:0000313" key="7">
    <source>
        <dbReference type="EMBL" id="KAH0572306.1"/>
    </source>
</evidence>
<reference evidence="6 7" key="1">
    <citation type="journal article" date="2014" name="PLoS Genet.">
        <title>The Genome of Spironucleus salmonicida Highlights a Fish Pathogen Adapted to Fluctuating Environments.</title>
        <authorList>
            <person name="Xu F."/>
            <person name="Jerlstrom-Hultqvist J."/>
            <person name="Einarsson E."/>
            <person name="Astvaldsson A."/>
            <person name="Svard S.G."/>
            <person name="Andersson J.O."/>
        </authorList>
    </citation>
    <scope>NUCLEOTIDE SEQUENCE</scope>
    <source>
        <strain evidence="7">ATCC 50377</strain>
    </source>
</reference>
<dbReference type="EMBL" id="AUWU02000006">
    <property type="protein sequence ID" value="KAH0572306.1"/>
    <property type="molecule type" value="Genomic_DNA"/>
</dbReference>